<reference evidence="11 12" key="1">
    <citation type="submission" date="2024-04" db="EMBL/GenBank/DDBJ databases">
        <authorList>
            <person name="Wu Y.S."/>
            <person name="Zhang L."/>
        </authorList>
    </citation>
    <scope>NUCLEOTIDE SEQUENCE [LARGE SCALE GENOMIC DNA]</scope>
    <source>
        <strain evidence="11 12">KG-01</strain>
    </source>
</reference>
<name>A0ABU9LQE7_9BACL</name>
<dbReference type="SUPFAM" id="SSF55874">
    <property type="entry name" value="ATPase domain of HSP90 chaperone/DNA topoisomerase II/histidine kinase"/>
    <property type="match status" value="1"/>
</dbReference>
<evidence type="ECO:0000256" key="3">
    <source>
        <dbReference type="ARBA" id="ARBA00022553"/>
    </source>
</evidence>
<dbReference type="InterPro" id="IPR005467">
    <property type="entry name" value="His_kinase_dom"/>
</dbReference>
<feature type="transmembrane region" description="Helical" evidence="9">
    <location>
        <begin position="12"/>
        <end position="32"/>
    </location>
</feature>
<feature type="transmembrane region" description="Helical" evidence="9">
    <location>
        <begin position="157"/>
        <end position="180"/>
    </location>
</feature>
<feature type="transmembrane region" description="Helical" evidence="9">
    <location>
        <begin position="93"/>
        <end position="112"/>
    </location>
</feature>
<dbReference type="InterPro" id="IPR036890">
    <property type="entry name" value="HATPase_C_sf"/>
</dbReference>
<dbReference type="Pfam" id="PF02518">
    <property type="entry name" value="HATPase_c"/>
    <property type="match status" value="1"/>
</dbReference>
<keyword evidence="4" id="KW-0808">Transferase</keyword>
<accession>A0ABU9LQE7</accession>
<dbReference type="PANTHER" id="PTHR43547:SF2">
    <property type="entry name" value="HYBRID SIGNAL TRANSDUCTION HISTIDINE KINASE C"/>
    <property type="match status" value="1"/>
</dbReference>
<keyword evidence="9" id="KW-0472">Membrane</keyword>
<keyword evidence="7 11" id="KW-0067">ATP-binding</keyword>
<dbReference type="InterPro" id="IPR004358">
    <property type="entry name" value="Sig_transdc_His_kin-like_C"/>
</dbReference>
<sequence>MNKRVNQIFRFEWVWIILIAVFTAISSEIKLSPFSGENFRFGMGSIVFFLMLLIRMPKRYILTGIVTACIVVGFRICFPLEQVPNTTIYDRFIEHYPAGAYYFIYVIGFHFLKLKNFIGQPLKLGFLATFLEILSNSIEHLLRILTTDGLTSSLQDWLLLAAVAVFRSFFVVGLYSSVLLSEQKKRLEDEFAVGSGLYIETLYLQKSMNHIEQIMADSYDLYRVLKKSEQREFSQKALHISQEIHEVKKDSQRIYSGLSAITQSRDYTHYDLSEVIEVAIEGNRKYAQHLEKEITIYTTVNVNFIVKEQMLFLAIINNVLANAIEAIKKKGSISFIINELNDSIYIQVRDSGKGISEEDLQLIYEPGFTTKFNDKGVAATGIGLSHVQEAIRLLEGELRVQSVIGKGTTFTIKIPRSKIEQRGE</sequence>
<dbReference type="PANTHER" id="PTHR43547">
    <property type="entry name" value="TWO-COMPONENT HISTIDINE KINASE"/>
    <property type="match status" value="1"/>
</dbReference>
<gene>
    <name evidence="11" type="ORF">AAF454_11240</name>
</gene>
<organism evidence="11 12">
    <name type="scientific">Kurthia gibsonii</name>
    <dbReference type="NCBI Taxonomy" id="33946"/>
    <lineage>
        <taxon>Bacteria</taxon>
        <taxon>Bacillati</taxon>
        <taxon>Bacillota</taxon>
        <taxon>Bacilli</taxon>
        <taxon>Bacillales</taxon>
        <taxon>Caryophanaceae</taxon>
        <taxon>Kurthia</taxon>
    </lineage>
</organism>
<feature type="transmembrane region" description="Helical" evidence="9">
    <location>
        <begin position="61"/>
        <end position="81"/>
    </location>
</feature>
<dbReference type="EMBL" id="JBCEWA010000008">
    <property type="protein sequence ID" value="MEL5988976.1"/>
    <property type="molecule type" value="Genomic_DNA"/>
</dbReference>
<feature type="domain" description="Histidine kinase" evidence="10">
    <location>
        <begin position="247"/>
        <end position="418"/>
    </location>
</feature>
<keyword evidence="9" id="KW-1133">Transmembrane helix</keyword>
<evidence type="ECO:0000256" key="4">
    <source>
        <dbReference type="ARBA" id="ARBA00022679"/>
    </source>
</evidence>
<proteinExistence type="predicted"/>
<evidence type="ECO:0000256" key="9">
    <source>
        <dbReference type="SAM" id="Phobius"/>
    </source>
</evidence>
<dbReference type="Proteomes" id="UP001398420">
    <property type="component" value="Unassembled WGS sequence"/>
</dbReference>
<keyword evidence="8" id="KW-0902">Two-component regulatory system</keyword>
<evidence type="ECO:0000256" key="7">
    <source>
        <dbReference type="ARBA" id="ARBA00022840"/>
    </source>
</evidence>
<keyword evidence="6" id="KW-0418">Kinase</keyword>
<dbReference type="InterPro" id="IPR003594">
    <property type="entry name" value="HATPase_dom"/>
</dbReference>
<evidence type="ECO:0000256" key="6">
    <source>
        <dbReference type="ARBA" id="ARBA00022777"/>
    </source>
</evidence>
<dbReference type="SMART" id="SM00387">
    <property type="entry name" value="HATPase_c"/>
    <property type="match status" value="1"/>
</dbReference>
<keyword evidence="9" id="KW-0812">Transmembrane</keyword>
<evidence type="ECO:0000313" key="11">
    <source>
        <dbReference type="EMBL" id="MEL5988976.1"/>
    </source>
</evidence>
<dbReference type="PROSITE" id="PS50109">
    <property type="entry name" value="HIS_KIN"/>
    <property type="match status" value="1"/>
</dbReference>
<evidence type="ECO:0000313" key="12">
    <source>
        <dbReference type="Proteomes" id="UP001398420"/>
    </source>
</evidence>
<dbReference type="Gene3D" id="3.30.565.10">
    <property type="entry name" value="Histidine kinase-like ATPase, C-terminal domain"/>
    <property type="match status" value="1"/>
</dbReference>
<comment type="caution">
    <text evidence="11">The sequence shown here is derived from an EMBL/GenBank/DDBJ whole genome shotgun (WGS) entry which is preliminary data.</text>
</comment>
<keyword evidence="12" id="KW-1185">Reference proteome</keyword>
<dbReference type="GO" id="GO:0005524">
    <property type="term" value="F:ATP binding"/>
    <property type="evidence" value="ECO:0007669"/>
    <property type="project" value="UniProtKB-KW"/>
</dbReference>
<dbReference type="EC" id="2.7.13.3" evidence="2"/>
<keyword evidence="5" id="KW-0547">Nucleotide-binding</keyword>
<keyword evidence="3" id="KW-0597">Phosphoprotein</keyword>
<comment type="catalytic activity">
    <reaction evidence="1">
        <text>ATP + protein L-histidine = ADP + protein N-phospho-L-histidine.</text>
        <dbReference type="EC" id="2.7.13.3"/>
    </reaction>
</comment>
<evidence type="ECO:0000256" key="1">
    <source>
        <dbReference type="ARBA" id="ARBA00000085"/>
    </source>
</evidence>
<dbReference type="RefSeq" id="WP_068457121.1">
    <property type="nucleotide sequence ID" value="NZ_CP147847.1"/>
</dbReference>
<evidence type="ECO:0000259" key="10">
    <source>
        <dbReference type="PROSITE" id="PS50109"/>
    </source>
</evidence>
<evidence type="ECO:0000256" key="8">
    <source>
        <dbReference type="ARBA" id="ARBA00023012"/>
    </source>
</evidence>
<evidence type="ECO:0000256" key="5">
    <source>
        <dbReference type="ARBA" id="ARBA00022741"/>
    </source>
</evidence>
<dbReference type="PRINTS" id="PR00344">
    <property type="entry name" value="BCTRLSENSOR"/>
</dbReference>
<evidence type="ECO:0000256" key="2">
    <source>
        <dbReference type="ARBA" id="ARBA00012438"/>
    </source>
</evidence>
<protein>
    <recommendedName>
        <fullName evidence="2">histidine kinase</fullName>
        <ecNumber evidence="2">2.7.13.3</ecNumber>
    </recommendedName>
</protein>